<dbReference type="EMBL" id="JANBUL010000065">
    <property type="protein sequence ID" value="KAJ2782695.1"/>
    <property type="molecule type" value="Genomic_DNA"/>
</dbReference>
<evidence type="ECO:0000259" key="2">
    <source>
        <dbReference type="PROSITE" id="PS51411"/>
    </source>
</evidence>
<dbReference type="InterPro" id="IPR007557">
    <property type="entry name" value="PSP1_C"/>
</dbReference>
<feature type="compositionally biased region" description="Pro residues" evidence="1">
    <location>
        <begin position="480"/>
        <end position="494"/>
    </location>
</feature>
<feature type="compositionally biased region" description="Pro residues" evidence="1">
    <location>
        <begin position="528"/>
        <end position="541"/>
    </location>
</feature>
<protein>
    <recommendedName>
        <fullName evidence="2">PSP1 C-terminal domain-containing protein</fullName>
    </recommendedName>
</protein>
<name>A0A9W8HD40_9FUNG</name>
<keyword evidence="4" id="KW-1185">Reference proteome</keyword>
<feature type="region of interest" description="Disordered" evidence="1">
    <location>
        <begin position="224"/>
        <end position="247"/>
    </location>
</feature>
<feature type="compositionally biased region" description="Pro residues" evidence="1">
    <location>
        <begin position="455"/>
        <end position="470"/>
    </location>
</feature>
<feature type="compositionally biased region" description="Basic and acidic residues" evidence="1">
    <location>
        <begin position="96"/>
        <end position="110"/>
    </location>
</feature>
<dbReference type="PROSITE" id="PS51411">
    <property type="entry name" value="PSP1_C"/>
    <property type="match status" value="1"/>
</dbReference>
<dbReference type="PANTHER" id="PTHR43830:SF3">
    <property type="entry name" value="PROTEIN PSP1"/>
    <property type="match status" value="1"/>
</dbReference>
<dbReference type="OrthoDB" id="243127at2759"/>
<dbReference type="NCBIfam" id="NF041131">
    <property type="entry name" value="RicT_YaaT_fam"/>
    <property type="match status" value="1"/>
</dbReference>
<dbReference type="PANTHER" id="PTHR43830">
    <property type="entry name" value="PROTEIN PSP1"/>
    <property type="match status" value="1"/>
</dbReference>
<sequence>MRADPVLADACKYSATLDSIGAWTPVQPAAAAAAAQAIDVIQEHSLDAKYGRMALAQSPLAESVNGSSSSGFGGFGSYNLGSGGGGSGGGGSSFHPMDRRGAPGDEPRDVDYSELDEAILRGRSTTLPNIFTAPGSLFRLSAGPGPDAGPPMPISPASTATLDMLSRHGSISVASHPGRTVSPLGLSLSAIPVYQTASLDNPLASPPGRLDALSRAGGTAAMSASVSSTGSLSGPGGAPVRRLSEYAEPPPLPLGSYSMLDAINTTCGAAAFPPAAVTAAPPSATAAWYNGGGGGALVAHQLATMREEDAPAGALLACGAASPHADPAVDAGGALPRPVRVQSLKDVQRAPGDQPPGDGGPLHHSLSLSHLAGVSGMYRRHSLAGANAQIAAAPLPGEGLAHPPQMHPGAAAALYPPPMCPPFGGPAAIPRQNSMSALPPFFGPQSYHHHHHPLYPAPPGHFPGPAPFPYPAQLGGRIHAPPPPPPPPAAPAAAPPALRAIQPVPAARQPQSKQQPHAHARRASHPGIPGPPGPHQPPPNPATTITPNMPFADMGKGLAYQSLPKGARVFVVQFKGARCDLFFAPKKGMDARVVPTLVPAKDPRPAPSAMPAPAAAAAAAKPKYSAGMYVLVEADRGVDLGVIKEELMTAESVVAFDRALLEAAASGAACADSKRSSKDIAGKDDKDCGAGDDAPGSAAKDVYVKRIFRPADRLEMADLQGNKIRDEQNALSICQGKVQQRKLAMRVVDAEFQFDRRKLTFYFTAERRVDFRELVRDLFKHFKTRIWMCQKTAS</sequence>
<gene>
    <name evidence="3" type="ORF">H4R18_002121</name>
</gene>
<proteinExistence type="predicted"/>
<reference evidence="3" key="1">
    <citation type="submission" date="2022-07" db="EMBL/GenBank/DDBJ databases">
        <title>Phylogenomic reconstructions and comparative analyses of Kickxellomycotina fungi.</title>
        <authorList>
            <person name="Reynolds N.K."/>
            <person name="Stajich J.E."/>
            <person name="Barry K."/>
            <person name="Grigoriev I.V."/>
            <person name="Crous P."/>
            <person name="Smith M.E."/>
        </authorList>
    </citation>
    <scope>NUCLEOTIDE SEQUENCE</scope>
    <source>
        <strain evidence="3">NBRC 105414</strain>
    </source>
</reference>
<feature type="region of interest" description="Disordered" evidence="1">
    <location>
        <begin position="85"/>
        <end position="110"/>
    </location>
</feature>
<organism evidence="3 4">
    <name type="scientific">Coemansia javaensis</name>
    <dbReference type="NCBI Taxonomy" id="2761396"/>
    <lineage>
        <taxon>Eukaryota</taxon>
        <taxon>Fungi</taxon>
        <taxon>Fungi incertae sedis</taxon>
        <taxon>Zoopagomycota</taxon>
        <taxon>Kickxellomycotina</taxon>
        <taxon>Kickxellomycetes</taxon>
        <taxon>Kickxellales</taxon>
        <taxon>Kickxellaceae</taxon>
        <taxon>Coemansia</taxon>
    </lineage>
</organism>
<evidence type="ECO:0000313" key="3">
    <source>
        <dbReference type="EMBL" id="KAJ2782695.1"/>
    </source>
</evidence>
<dbReference type="Pfam" id="PF04468">
    <property type="entry name" value="PSP1"/>
    <property type="match status" value="1"/>
</dbReference>
<dbReference type="Proteomes" id="UP001140217">
    <property type="component" value="Unassembled WGS sequence"/>
</dbReference>
<evidence type="ECO:0000313" key="4">
    <source>
        <dbReference type="Proteomes" id="UP001140217"/>
    </source>
</evidence>
<dbReference type="GO" id="GO:0005737">
    <property type="term" value="C:cytoplasm"/>
    <property type="evidence" value="ECO:0007669"/>
    <property type="project" value="TreeGrafter"/>
</dbReference>
<evidence type="ECO:0000256" key="1">
    <source>
        <dbReference type="SAM" id="MobiDB-lite"/>
    </source>
</evidence>
<feature type="domain" description="PSP1 C-terminal" evidence="2">
    <location>
        <begin position="705"/>
        <end position="791"/>
    </location>
</feature>
<feature type="region of interest" description="Disordered" evidence="1">
    <location>
        <begin position="452"/>
        <end position="550"/>
    </location>
</feature>
<dbReference type="InterPro" id="IPR047767">
    <property type="entry name" value="PSP1-like"/>
</dbReference>
<comment type="caution">
    <text evidence="3">The sequence shown here is derived from an EMBL/GenBank/DDBJ whole genome shotgun (WGS) entry which is preliminary data.</text>
</comment>
<accession>A0A9W8HD40</accession>
<dbReference type="AlphaFoldDB" id="A0A9W8HD40"/>